<evidence type="ECO:0000313" key="1">
    <source>
        <dbReference type="EMBL" id="KAI6650682.1"/>
    </source>
</evidence>
<organism evidence="1 2">
    <name type="scientific">Oopsacas minuta</name>
    <dbReference type="NCBI Taxonomy" id="111878"/>
    <lineage>
        <taxon>Eukaryota</taxon>
        <taxon>Metazoa</taxon>
        <taxon>Porifera</taxon>
        <taxon>Hexactinellida</taxon>
        <taxon>Hexasterophora</taxon>
        <taxon>Lyssacinosida</taxon>
        <taxon>Leucopsacidae</taxon>
        <taxon>Oopsacas</taxon>
    </lineage>
</organism>
<sequence length="122" mass="14290">MAELYENLNPTLASFLYQMSETNETMKRELNIDIPYVKLNWKVDELRKSINILCYWQQIFVKLGKLFLFHSRVVVVMKIFSHEGKMISLFGKGELDKGEFRCLTGIAIDDLCSIVTVDRDKY</sequence>
<gene>
    <name evidence="1" type="ORF">LOD99_7733</name>
</gene>
<dbReference type="Proteomes" id="UP001165289">
    <property type="component" value="Unassembled WGS sequence"/>
</dbReference>
<comment type="caution">
    <text evidence="1">The sequence shown here is derived from an EMBL/GenBank/DDBJ whole genome shotgun (WGS) entry which is preliminary data.</text>
</comment>
<reference evidence="1 2" key="1">
    <citation type="journal article" date="2023" name="BMC Biol.">
        <title>The compact genome of the sponge Oopsacas minuta (Hexactinellida) is lacking key metazoan core genes.</title>
        <authorList>
            <person name="Santini S."/>
            <person name="Schenkelaars Q."/>
            <person name="Jourda C."/>
            <person name="Duchesne M."/>
            <person name="Belahbib H."/>
            <person name="Rocher C."/>
            <person name="Selva M."/>
            <person name="Riesgo A."/>
            <person name="Vervoort M."/>
            <person name="Leys S.P."/>
            <person name="Kodjabachian L."/>
            <person name="Le Bivic A."/>
            <person name="Borchiellini C."/>
            <person name="Claverie J.M."/>
            <person name="Renard E."/>
        </authorList>
    </citation>
    <scope>NUCLEOTIDE SEQUENCE [LARGE SCALE GENOMIC DNA]</scope>
    <source>
        <strain evidence="1">SPO-2</strain>
    </source>
</reference>
<accession>A0AAV7JPB6</accession>
<dbReference type="AlphaFoldDB" id="A0AAV7JPB6"/>
<proteinExistence type="predicted"/>
<name>A0AAV7JPB6_9METZ</name>
<keyword evidence="2" id="KW-1185">Reference proteome</keyword>
<protein>
    <submittedName>
        <fullName evidence="1">Uncharacterized protein</fullName>
    </submittedName>
</protein>
<dbReference type="EMBL" id="JAKMXF010000310">
    <property type="protein sequence ID" value="KAI6650682.1"/>
    <property type="molecule type" value="Genomic_DNA"/>
</dbReference>
<evidence type="ECO:0000313" key="2">
    <source>
        <dbReference type="Proteomes" id="UP001165289"/>
    </source>
</evidence>